<organism evidence="2 3">
    <name type="scientific">Infectious spleen and kidney necrosis virus (isolate Mandarin fish/China/Nanhai/1998)</name>
    <name type="common">ISKNV</name>
    <dbReference type="NCBI Taxonomy" id="654923"/>
    <lineage>
        <taxon>Viruses</taxon>
        <taxon>Varidnaviria</taxon>
        <taxon>Bamfordvirae</taxon>
        <taxon>Nucleocytoviricota</taxon>
        <taxon>Megaviricetes</taxon>
        <taxon>Pimascovirales</taxon>
        <taxon>Pimascovirales incertae sedis</taxon>
        <taxon>Iridoviridae</taxon>
        <taxon>Alphairidovirinae</taxon>
        <taxon>Megalocytivirus</taxon>
        <taxon>Megalocytivirus pagrus1</taxon>
        <taxon>Infectious spleen and kidney necrosis virus</taxon>
    </lineage>
</organism>
<organismHost>
    <name type="scientific">Siniperca chuatsi</name>
    <name type="common">Mandarin fish</name>
    <dbReference type="NCBI Taxonomy" id="119488"/>
</organismHost>
<dbReference type="KEGG" id="vg:935310"/>
<evidence type="ECO:0000313" key="3">
    <source>
        <dbReference type="Proteomes" id="UP000008773"/>
    </source>
</evidence>
<proteinExistence type="predicted"/>
<keyword evidence="3" id="KW-1185">Reference proteome</keyword>
<dbReference type="Proteomes" id="UP000008773">
    <property type="component" value="Segment"/>
</dbReference>
<organismHost>
    <name type="scientific">Synchiropus splendidus</name>
    <name type="common">Mandarinfish</name>
    <name type="synonym">Callionymus splendidus</name>
    <dbReference type="NCBI Taxonomy" id="270530"/>
</organismHost>
<dbReference type="RefSeq" id="NP_612330.1">
    <property type="nucleotide sequence ID" value="NC_003494.1"/>
</dbReference>
<accession>Q8QUK2</accession>
<protein>
    <submittedName>
        <fullName evidence="2">ORF108R</fullName>
    </submittedName>
</protein>
<evidence type="ECO:0000256" key="1">
    <source>
        <dbReference type="SAM" id="MobiDB-lite"/>
    </source>
</evidence>
<reference evidence="2 3" key="1">
    <citation type="journal article" date="2001" name="Virology">
        <title>Complete genome analysis of the mandarin fish infectious spleen and kidney necrosis iridovirus.</title>
        <authorList>
            <person name="He J.G."/>
            <person name="Deng M."/>
            <person name="Weng S.P."/>
            <person name="Li Z."/>
            <person name="Zhou S.Y."/>
            <person name="Long Q.X."/>
            <person name="Wang X.Z."/>
            <person name="Chan S.M."/>
        </authorList>
    </citation>
    <scope>NUCLEOTIDE SEQUENCE [LARGE SCALE GENOMIC DNA]</scope>
    <source>
        <strain evidence="3">Isolate Mandarin fish/China/Nanhai/1998</strain>
    </source>
</reference>
<evidence type="ECO:0000313" key="2">
    <source>
        <dbReference type="EMBL" id="AAL98832.1"/>
    </source>
</evidence>
<dbReference type="EMBL" id="AF371960">
    <property type="protein sequence ID" value="AAL98832.1"/>
    <property type="molecule type" value="Genomic_DNA"/>
</dbReference>
<feature type="region of interest" description="Disordered" evidence="1">
    <location>
        <begin position="1"/>
        <end position="23"/>
    </location>
</feature>
<dbReference type="GeneID" id="935310"/>
<sequence length="49" mass="5748">MSCHDGGTHKPGRPTQTHQHHMCQTTALWHIRRMAPSDWQTHRWPPRGP</sequence>
<name>Q8QUK2_ISKNN</name>